<dbReference type="GO" id="GO:0046872">
    <property type="term" value="F:metal ion binding"/>
    <property type="evidence" value="ECO:0007669"/>
    <property type="project" value="UniProtKB-KW"/>
</dbReference>
<dbReference type="Gene3D" id="3.30.460.10">
    <property type="entry name" value="Beta Polymerase, domain 2"/>
    <property type="match status" value="1"/>
</dbReference>
<keyword evidence="3" id="KW-0819">tRNA processing</keyword>
<feature type="coiled-coil region" evidence="8">
    <location>
        <begin position="418"/>
        <end position="445"/>
    </location>
</feature>
<evidence type="ECO:0000256" key="3">
    <source>
        <dbReference type="ARBA" id="ARBA00022694"/>
    </source>
</evidence>
<gene>
    <name evidence="10" type="primary">cca</name>
    <name evidence="10" type="ORF">CCHOA_11765</name>
</gene>
<dbReference type="FunFam" id="1.10.3090.10:FF:000002">
    <property type="entry name" value="CCA tRNA nucleotidyltransferase"/>
    <property type="match status" value="1"/>
</dbReference>
<dbReference type="SUPFAM" id="SSF81301">
    <property type="entry name" value="Nucleotidyltransferase"/>
    <property type="match status" value="1"/>
</dbReference>
<dbReference type="EC" id="2.7.7.72" evidence="10"/>
<dbReference type="GO" id="GO:0008033">
    <property type="term" value="P:tRNA processing"/>
    <property type="evidence" value="ECO:0007669"/>
    <property type="project" value="UniProtKB-KW"/>
</dbReference>
<sequence>MVLSPMLARLTPVSEETTADNTLSVLDEAAVLRRLDDALRPVQQTLQPLAASFAARGHKLYLVGGSVRDALLDRLGHDLDFTTDARPDAILAALGTLTDSIWDTGIAYGTVSGEHDHNQLEITTFRSDTYDGNSRNPEVQFGDTLSGDLIRRDFRINAMACEVHADGSYTFHDPLGGLEDLAAGLIDTPDSPEISFGDDPLRMLRGARFVSQLDMDLSDRVATAMTAMAGEITRISVERIAHELDRLMLGLNPVKGVDVMVSTGLCDYFFPEIPALQLTPDEHMRHKDVYRHSLQVLQQAIDQEEDGPDLVLRWAALIHDIGKPDTRAAKPGGGVTFYQHESVGAKLARRRFRALKYSKRMISDINDLVFLHMRFHGYGESEWTDSAVRRYVADAGDLLPKLHKLVRADVTTRNQRKAARLARAYDNLEQRIAELQEQESLAQVRPALDGNAIMKLLDLRPGPEVGQAWAFLKELRLEEGPMEPEEATARLLQWWEQRQQ</sequence>
<dbReference type="GO" id="GO:0000049">
    <property type="term" value="F:tRNA binding"/>
    <property type="evidence" value="ECO:0007669"/>
    <property type="project" value="TreeGrafter"/>
</dbReference>
<dbReference type="InterPro" id="IPR002646">
    <property type="entry name" value="PolA_pol_head_dom"/>
</dbReference>
<dbReference type="InterPro" id="IPR043519">
    <property type="entry name" value="NT_sf"/>
</dbReference>
<dbReference type="Proteomes" id="UP000269019">
    <property type="component" value="Chromosome"/>
</dbReference>
<dbReference type="PANTHER" id="PTHR46173:SF1">
    <property type="entry name" value="CCA TRNA NUCLEOTIDYLTRANSFERASE 1, MITOCHONDRIAL"/>
    <property type="match status" value="1"/>
</dbReference>
<dbReference type="NCBIfam" id="TIGR00277">
    <property type="entry name" value="HDIG"/>
    <property type="match status" value="1"/>
</dbReference>
<keyword evidence="7" id="KW-0460">Magnesium</keyword>
<evidence type="ECO:0000259" key="9">
    <source>
        <dbReference type="SMART" id="SM00471"/>
    </source>
</evidence>
<dbReference type="InterPro" id="IPR032828">
    <property type="entry name" value="PolyA_RNA-bd"/>
</dbReference>
<keyword evidence="2 10" id="KW-0808">Transferase</keyword>
<evidence type="ECO:0000313" key="11">
    <source>
        <dbReference type="Proteomes" id="UP000269019"/>
    </source>
</evidence>
<dbReference type="Pfam" id="PF01743">
    <property type="entry name" value="PolyA_pol"/>
    <property type="match status" value="1"/>
</dbReference>
<protein>
    <submittedName>
        <fullName evidence="10">CCA-adding enzyme</fullName>
        <ecNumber evidence="10">2.7.7.72</ecNumber>
    </submittedName>
</protein>
<dbReference type="InterPro" id="IPR050264">
    <property type="entry name" value="Bact_CCA-adding_enz_type3_sf"/>
</dbReference>
<keyword evidence="5" id="KW-0479">Metal-binding</keyword>
<keyword evidence="11" id="KW-1185">Reference proteome</keyword>
<evidence type="ECO:0000313" key="10">
    <source>
        <dbReference type="EMBL" id="AZA14724.1"/>
    </source>
</evidence>
<dbReference type="InterPro" id="IPR006674">
    <property type="entry name" value="HD_domain"/>
</dbReference>
<accession>A0A3G6JFA2</accession>
<dbReference type="GO" id="GO:0004810">
    <property type="term" value="F:CCA tRNA nucleotidyltransferase activity"/>
    <property type="evidence" value="ECO:0007669"/>
    <property type="project" value="UniProtKB-EC"/>
</dbReference>
<feature type="domain" description="HD/PDEase" evidence="9">
    <location>
        <begin position="285"/>
        <end position="440"/>
    </location>
</feature>
<dbReference type="Gene3D" id="1.10.3090.10">
    <property type="entry name" value="cca-adding enzyme, domain 2"/>
    <property type="match status" value="1"/>
</dbReference>
<dbReference type="EMBL" id="CP033896">
    <property type="protein sequence ID" value="AZA14724.1"/>
    <property type="molecule type" value="Genomic_DNA"/>
</dbReference>
<dbReference type="CDD" id="cd05398">
    <property type="entry name" value="NT_ClassII-CCAase"/>
    <property type="match status" value="1"/>
</dbReference>
<keyword evidence="4 10" id="KW-0548">Nucleotidyltransferase</keyword>
<keyword evidence="6" id="KW-0547">Nucleotide-binding</keyword>
<organism evidence="10 11">
    <name type="scientific">Corynebacterium choanae</name>
    <dbReference type="NCBI Taxonomy" id="1862358"/>
    <lineage>
        <taxon>Bacteria</taxon>
        <taxon>Bacillati</taxon>
        <taxon>Actinomycetota</taxon>
        <taxon>Actinomycetes</taxon>
        <taxon>Mycobacteriales</taxon>
        <taxon>Corynebacteriaceae</taxon>
        <taxon>Corynebacterium</taxon>
    </lineage>
</organism>
<dbReference type="Pfam" id="PF12627">
    <property type="entry name" value="PolyA_pol_RNAbd"/>
    <property type="match status" value="1"/>
</dbReference>
<evidence type="ECO:0000256" key="7">
    <source>
        <dbReference type="ARBA" id="ARBA00022842"/>
    </source>
</evidence>
<dbReference type="GO" id="GO:0000166">
    <property type="term" value="F:nucleotide binding"/>
    <property type="evidence" value="ECO:0007669"/>
    <property type="project" value="UniProtKB-KW"/>
</dbReference>
<dbReference type="SUPFAM" id="SSF81891">
    <property type="entry name" value="Poly A polymerase C-terminal region-like"/>
    <property type="match status" value="1"/>
</dbReference>
<evidence type="ECO:0000256" key="4">
    <source>
        <dbReference type="ARBA" id="ARBA00022695"/>
    </source>
</evidence>
<dbReference type="SMART" id="SM00471">
    <property type="entry name" value="HDc"/>
    <property type="match status" value="1"/>
</dbReference>
<evidence type="ECO:0000256" key="2">
    <source>
        <dbReference type="ARBA" id="ARBA00022679"/>
    </source>
</evidence>
<proteinExistence type="predicted"/>
<evidence type="ECO:0000256" key="5">
    <source>
        <dbReference type="ARBA" id="ARBA00022723"/>
    </source>
</evidence>
<evidence type="ECO:0000256" key="8">
    <source>
        <dbReference type="SAM" id="Coils"/>
    </source>
</evidence>
<keyword evidence="8" id="KW-0175">Coiled coil</keyword>
<dbReference type="Pfam" id="PF01966">
    <property type="entry name" value="HD"/>
    <property type="match status" value="1"/>
</dbReference>
<dbReference type="InterPro" id="IPR006675">
    <property type="entry name" value="HDIG_dom"/>
</dbReference>
<evidence type="ECO:0000256" key="1">
    <source>
        <dbReference type="ARBA" id="ARBA00001946"/>
    </source>
</evidence>
<comment type="cofactor">
    <cofactor evidence="1">
        <name>Mg(2+)</name>
        <dbReference type="ChEBI" id="CHEBI:18420"/>
    </cofactor>
</comment>
<dbReference type="NCBIfam" id="TIGR02692">
    <property type="entry name" value="tRNA_CCA_actino"/>
    <property type="match status" value="1"/>
</dbReference>
<name>A0A3G6JFA2_9CORY</name>
<dbReference type="InterPro" id="IPR014065">
    <property type="entry name" value="tRNA_adenylyltransferase"/>
</dbReference>
<evidence type="ECO:0000256" key="6">
    <source>
        <dbReference type="ARBA" id="ARBA00022741"/>
    </source>
</evidence>
<dbReference type="PANTHER" id="PTHR46173">
    <property type="entry name" value="CCA TRNA NUCLEOTIDYLTRANSFERASE 1, MITOCHONDRIAL"/>
    <property type="match status" value="1"/>
</dbReference>
<dbReference type="InterPro" id="IPR003607">
    <property type="entry name" value="HD/PDEase_dom"/>
</dbReference>
<dbReference type="CDD" id="cd00077">
    <property type="entry name" value="HDc"/>
    <property type="match status" value="1"/>
</dbReference>
<dbReference type="AlphaFoldDB" id="A0A3G6JFA2"/>
<dbReference type="KEGG" id="ccho:CCHOA_11765"/>
<reference evidence="10 11" key="1">
    <citation type="submission" date="2018-11" db="EMBL/GenBank/DDBJ databases">
        <authorList>
            <person name="Kleinhagauer T."/>
            <person name="Glaeser S.P."/>
            <person name="Spergser J."/>
            <person name="Ruckert C."/>
            <person name="Kaempfer P."/>
            <person name="Busse H.-J."/>
        </authorList>
    </citation>
    <scope>NUCLEOTIDE SEQUENCE [LARGE SCALE GENOMIC DNA]</scope>
    <source>
        <strain evidence="10 11">200CH</strain>
    </source>
</reference>